<dbReference type="EMBL" id="CANTFK010000416">
    <property type="protein sequence ID" value="CAI5716284.1"/>
    <property type="molecule type" value="Genomic_DNA"/>
</dbReference>
<proteinExistence type="predicted"/>
<dbReference type="InterPro" id="IPR001584">
    <property type="entry name" value="Integrase_cat-core"/>
</dbReference>
<evidence type="ECO:0000313" key="3">
    <source>
        <dbReference type="EMBL" id="CAI5716284.1"/>
    </source>
</evidence>
<feature type="region of interest" description="Disordered" evidence="1">
    <location>
        <begin position="402"/>
        <end position="485"/>
    </location>
</feature>
<dbReference type="InterPro" id="IPR056924">
    <property type="entry name" value="SH3_Tf2-1"/>
</dbReference>
<dbReference type="Gene3D" id="3.30.420.10">
    <property type="entry name" value="Ribonuclease H-like superfamily/Ribonuclease H"/>
    <property type="match status" value="1"/>
</dbReference>
<dbReference type="Pfam" id="PF00665">
    <property type="entry name" value="rve"/>
    <property type="match status" value="1"/>
</dbReference>
<evidence type="ECO:0000313" key="4">
    <source>
        <dbReference type="Proteomes" id="UP001159659"/>
    </source>
</evidence>
<dbReference type="InterPro" id="IPR036397">
    <property type="entry name" value="RNaseH_sf"/>
</dbReference>
<dbReference type="Proteomes" id="UP001159659">
    <property type="component" value="Unassembled WGS sequence"/>
</dbReference>
<dbReference type="PANTHER" id="PTHR37984">
    <property type="entry name" value="PROTEIN CBG26694"/>
    <property type="match status" value="1"/>
</dbReference>
<dbReference type="InterPro" id="IPR012337">
    <property type="entry name" value="RNaseH-like_sf"/>
</dbReference>
<feature type="compositionally biased region" description="Polar residues" evidence="1">
    <location>
        <begin position="429"/>
        <end position="439"/>
    </location>
</feature>
<dbReference type="PANTHER" id="PTHR37984:SF5">
    <property type="entry name" value="PROTEIN NYNRIN-LIKE"/>
    <property type="match status" value="1"/>
</dbReference>
<dbReference type="SUPFAM" id="SSF53098">
    <property type="entry name" value="Ribonuclease H-like"/>
    <property type="match status" value="1"/>
</dbReference>
<dbReference type="AlphaFoldDB" id="A0AAV0TA09"/>
<dbReference type="Pfam" id="PF24626">
    <property type="entry name" value="SH3_Tf2-1"/>
    <property type="match status" value="1"/>
</dbReference>
<gene>
    <name evidence="3" type="ORF">PFR002_LOCUS3247</name>
</gene>
<protein>
    <recommendedName>
        <fullName evidence="2">Integrase catalytic domain-containing protein</fullName>
    </recommendedName>
</protein>
<accession>A0AAV0TA09</accession>
<evidence type="ECO:0000256" key="1">
    <source>
        <dbReference type="SAM" id="MobiDB-lite"/>
    </source>
</evidence>
<name>A0AAV0TA09_9STRA</name>
<feature type="domain" description="Integrase catalytic" evidence="2">
    <location>
        <begin position="28"/>
        <end position="192"/>
    </location>
</feature>
<dbReference type="FunFam" id="3.30.420.10:FF:000032">
    <property type="entry name" value="Retrovirus-related Pol polyprotein from transposon 297-like Protein"/>
    <property type="match status" value="1"/>
</dbReference>
<evidence type="ECO:0000259" key="2">
    <source>
        <dbReference type="PROSITE" id="PS50994"/>
    </source>
</evidence>
<dbReference type="InterPro" id="IPR050951">
    <property type="entry name" value="Retrovirus_Pol_polyprotein"/>
</dbReference>
<reference evidence="3" key="1">
    <citation type="submission" date="2022-12" db="EMBL/GenBank/DDBJ databases">
        <authorList>
            <person name="Webb A."/>
        </authorList>
    </citation>
    <scope>NUCLEOTIDE SEQUENCE</scope>
    <source>
        <strain evidence="3">Pf2</strain>
    </source>
</reference>
<dbReference type="GO" id="GO:0015074">
    <property type="term" value="P:DNA integration"/>
    <property type="evidence" value="ECO:0007669"/>
    <property type="project" value="InterPro"/>
</dbReference>
<comment type="caution">
    <text evidence="3">The sequence shown here is derived from an EMBL/GenBank/DDBJ whole genome shotgun (WGS) entry which is preliminary data.</text>
</comment>
<dbReference type="GO" id="GO:0003676">
    <property type="term" value="F:nucleic acid binding"/>
    <property type="evidence" value="ECO:0007669"/>
    <property type="project" value="InterPro"/>
</dbReference>
<sequence>MYKWVRNWIRTCEICQRVKPSPSSQAPLRSLPIAAEAWRSVSMDFIFGLAPDSQARTGILVFVDRFSKMTHLVPVHAKVTAAETAAHFIDAVFRHHGLPENIVSDRDPRFTSAFWTSLFELLGTKLLMSTASHPETDGQTERVNRVLEDVLRSYATSFTSWSAFLPLAEFALNNAVHASTGLTPFFVNSARHPRVPTVLAVGRPTTPITRSKAKTAILTPSDVASPLARCTAQTLIDLSSGKRSPTANYAPIESARPIDDMAVSEFILQRQAITRFVRDALQTAVDQQKENADKHGRKNMSKFEKGDRELLSTEGLRDSAVTYLGANKLAPRFIGPFKVLKAISDAYTLDVPSSLRLHPTFYVGRLKEYRPATLHGLAPTPASGVRKSNGLPVALDAPMTWGGVSIPSEPDQASGAPESLSARAVHGSTVGSHSKSSPPGQHVHWQPQPPAEHRQLYSRPDQHRPGQPGRQLYHRESPPPLVDAEGQVRWIVDRSVGHEDPPQPLLQSAHEKRAVPSVRSHEVGLFQGGRARERLVTNESGKEIHVVGNGNDDANENDVANENDAVNENVAVNTYHDCEARIAKFLSIGEP</sequence>
<organism evidence="3 4">
    <name type="scientific">Peronospora farinosa</name>
    <dbReference type="NCBI Taxonomy" id="134698"/>
    <lineage>
        <taxon>Eukaryota</taxon>
        <taxon>Sar</taxon>
        <taxon>Stramenopiles</taxon>
        <taxon>Oomycota</taxon>
        <taxon>Peronosporomycetes</taxon>
        <taxon>Peronosporales</taxon>
        <taxon>Peronosporaceae</taxon>
        <taxon>Peronospora</taxon>
    </lineage>
</organism>
<feature type="compositionally biased region" description="Basic and acidic residues" evidence="1">
    <location>
        <begin position="451"/>
        <end position="464"/>
    </location>
</feature>
<dbReference type="PROSITE" id="PS50994">
    <property type="entry name" value="INTEGRASE"/>
    <property type="match status" value="1"/>
</dbReference>